<dbReference type="GO" id="GO:0009507">
    <property type="term" value="C:chloroplast"/>
    <property type="evidence" value="ECO:0007669"/>
    <property type="project" value="EnsemblPlants"/>
</dbReference>
<feature type="domain" description="Protein root UVB sensitive/RUS" evidence="2">
    <location>
        <begin position="119"/>
        <end position="347"/>
    </location>
</feature>
<protein>
    <recommendedName>
        <fullName evidence="2">Protein root UVB sensitive/RUS domain-containing protein</fullName>
    </recommendedName>
</protein>
<dbReference type="AlphaFoldDB" id="A0A2C9UTE8"/>
<gene>
    <name evidence="3" type="ORF">MANES_13G131300v8</name>
</gene>
<evidence type="ECO:0000313" key="3">
    <source>
        <dbReference type="EMBL" id="OAY33863.1"/>
    </source>
</evidence>
<comment type="caution">
    <text evidence="3">The sequence shown here is derived from an EMBL/GenBank/DDBJ whole genome shotgun (WGS) entry which is preliminary data.</text>
</comment>
<evidence type="ECO:0000313" key="4">
    <source>
        <dbReference type="Proteomes" id="UP000091857"/>
    </source>
</evidence>
<dbReference type="PANTHER" id="PTHR12770">
    <property type="entry name" value="RUS1 FAMILY PROTEIN C16ORF58"/>
    <property type="match status" value="1"/>
</dbReference>
<dbReference type="Gramene" id="Manes.13G131300.1.v8.1">
    <property type="protein sequence ID" value="Manes.13G131300.1.v8.1.CDS"/>
    <property type="gene ID" value="Manes.13G131300.v8.1"/>
</dbReference>
<dbReference type="InterPro" id="IPR006968">
    <property type="entry name" value="RUS_fam"/>
</dbReference>
<dbReference type="STRING" id="3983.A0A2C9UTE8"/>
<proteinExistence type="inferred from homology"/>
<keyword evidence="4" id="KW-1185">Reference proteome</keyword>
<evidence type="ECO:0000259" key="2">
    <source>
        <dbReference type="Pfam" id="PF04884"/>
    </source>
</evidence>
<accession>A0A2C9UTE8</accession>
<dbReference type="GO" id="GO:0048653">
    <property type="term" value="P:anther development"/>
    <property type="evidence" value="ECO:0007669"/>
    <property type="project" value="EnsemblPlants"/>
</dbReference>
<organism evidence="3 4">
    <name type="scientific">Manihot esculenta</name>
    <name type="common">Cassava</name>
    <name type="synonym">Jatropha manihot</name>
    <dbReference type="NCBI Taxonomy" id="3983"/>
    <lineage>
        <taxon>Eukaryota</taxon>
        <taxon>Viridiplantae</taxon>
        <taxon>Streptophyta</taxon>
        <taxon>Embryophyta</taxon>
        <taxon>Tracheophyta</taxon>
        <taxon>Spermatophyta</taxon>
        <taxon>Magnoliopsida</taxon>
        <taxon>eudicotyledons</taxon>
        <taxon>Gunneridae</taxon>
        <taxon>Pentapetalae</taxon>
        <taxon>rosids</taxon>
        <taxon>fabids</taxon>
        <taxon>Malpighiales</taxon>
        <taxon>Euphorbiaceae</taxon>
        <taxon>Crotonoideae</taxon>
        <taxon>Manihoteae</taxon>
        <taxon>Manihot</taxon>
    </lineage>
</organism>
<name>A0A2C9UTE8_MANES</name>
<reference evidence="4" key="1">
    <citation type="journal article" date="2016" name="Nat. Biotechnol.">
        <title>Sequencing wild and cultivated cassava and related species reveals extensive interspecific hybridization and genetic diversity.</title>
        <authorList>
            <person name="Bredeson J.V."/>
            <person name="Lyons J.B."/>
            <person name="Prochnik S.E."/>
            <person name="Wu G.A."/>
            <person name="Ha C.M."/>
            <person name="Edsinger-Gonzales E."/>
            <person name="Grimwood J."/>
            <person name="Schmutz J."/>
            <person name="Rabbi I.Y."/>
            <person name="Egesi C."/>
            <person name="Nauluvula P."/>
            <person name="Lebot V."/>
            <person name="Ndunguru J."/>
            <person name="Mkamilo G."/>
            <person name="Bart R.S."/>
            <person name="Setter T.L."/>
            <person name="Gleadow R.M."/>
            <person name="Kulakow P."/>
            <person name="Ferguson M.E."/>
            <person name="Rounsley S."/>
            <person name="Rokhsar D.S."/>
        </authorList>
    </citation>
    <scope>NUCLEOTIDE SEQUENCE [LARGE SCALE GENOMIC DNA]</scope>
    <source>
        <strain evidence="4">cv. AM560-2</strain>
    </source>
</reference>
<dbReference type="Pfam" id="PF04884">
    <property type="entry name" value="UVB_sens_prot"/>
    <property type="match status" value="1"/>
</dbReference>
<comment type="similarity">
    <text evidence="1">Belongs to the RUS1 family.</text>
</comment>
<dbReference type="OrthoDB" id="364779at2759"/>
<dbReference type="PANTHER" id="PTHR12770:SF29">
    <property type="entry name" value="PROTEIN ROOT UVB SENSITIVE 4"/>
    <property type="match status" value="1"/>
</dbReference>
<dbReference type="InterPro" id="IPR054549">
    <property type="entry name" value="UVB_sens_RUS_dom"/>
</dbReference>
<dbReference type="Proteomes" id="UP000091857">
    <property type="component" value="Chromosome 13"/>
</dbReference>
<dbReference type="EMBL" id="CM004399">
    <property type="protein sequence ID" value="OAY33863.1"/>
    <property type="molecule type" value="Genomic_DNA"/>
</dbReference>
<evidence type="ECO:0000256" key="1">
    <source>
        <dbReference type="ARBA" id="ARBA00007558"/>
    </source>
</evidence>
<dbReference type="OMA" id="QACYVRK"/>
<sequence length="519" mass="57907">MQSTLYSPTNSRQFHFPWRPHHLKPISKKLKLSSPRAPTLTASLRTSINYEPEEGLNEGPRPILPVRLPVVIRHSGRVSRYSWDGSSLKLVSVDGGALSFCLDFEDGFRKIFRVSSLAVRNFFIPKQVPDNYMAYVKWKLLHRVFSSALQVLATQAMFRAIGIGYSRSLPSAAALNWVLKDGLGRLSRCIYTASLASAFDTNLKRVRFSTSVLFSLSIGVELLTPAFPQQFLLLATLANVAKQISLASYLATSSAIHRSFAVADNLGEVSAKAQIQTVCFDNLGLLIAALLNMLFKNNQRLLAGLPFVVYPIFSAIDLFGIYQGLKHVHLQTLTKDRLEIILNSWIELGHVLSPAEASKIEGIDFLRSKGKELWPIRIGCINTKDQVPKLSMMAMQSLSEKDFYFICMENSHRRLTRSKQQGILLCIREGAGTADVIMGLLQACYIRKALLLSRLGTILEDNEPEGSVLKEWTKLIEDSKGAAERDLSPLASQMLALGWAIKNILLSNEEQARYSFVDD</sequence>